<keyword evidence="9" id="KW-0966">Cell projection</keyword>
<reference evidence="10" key="1">
    <citation type="submission" date="2021-11" db="EMBL/GenBank/DDBJ databases">
        <title>Cultivation dependent microbiological survey of springs from the worlds oldest radium mine currently devoted to the extraction of radon-saturated water.</title>
        <authorList>
            <person name="Kapinusova G."/>
            <person name="Smrhova T."/>
            <person name="Strejcek M."/>
            <person name="Suman J."/>
            <person name="Jani K."/>
            <person name="Pajer P."/>
            <person name="Uhlik O."/>
        </authorList>
    </citation>
    <scope>NUCLEOTIDE SEQUENCE [LARGE SCALE GENOMIC DNA]</scope>
    <source>
        <strain evidence="10">J379</strain>
    </source>
</reference>
<name>A0ABY5PJG2_9ACTN</name>
<keyword evidence="5" id="KW-0283">Flagellar rotation</keyword>
<feature type="domain" description="CheC-like protein" evidence="8">
    <location>
        <begin position="49"/>
        <end position="84"/>
    </location>
</feature>
<dbReference type="InterPro" id="IPR051469">
    <property type="entry name" value="FliN/MopA/SpaO"/>
</dbReference>
<comment type="subcellular location">
    <subcellularLocation>
        <location evidence="1">Cell membrane</location>
        <topology evidence="1">Peripheral membrane protein</topology>
        <orientation evidence="1">Cytoplasmic side</orientation>
    </subcellularLocation>
</comment>
<evidence type="ECO:0000256" key="2">
    <source>
        <dbReference type="ARBA" id="ARBA00009226"/>
    </source>
</evidence>
<keyword evidence="3" id="KW-1003">Cell membrane</keyword>
<dbReference type="InterPro" id="IPR001172">
    <property type="entry name" value="FliN_T3SS_HrcQb"/>
</dbReference>
<evidence type="ECO:0000313" key="10">
    <source>
        <dbReference type="Proteomes" id="UP001058860"/>
    </source>
</evidence>
<dbReference type="Pfam" id="PF01052">
    <property type="entry name" value="FliMN_C"/>
    <property type="match status" value="1"/>
</dbReference>
<accession>A0ABY5PJG2</accession>
<evidence type="ECO:0000256" key="4">
    <source>
        <dbReference type="ARBA" id="ARBA00022500"/>
    </source>
</evidence>
<evidence type="ECO:0000259" key="8">
    <source>
        <dbReference type="Pfam" id="PF04509"/>
    </source>
</evidence>
<protein>
    <submittedName>
        <fullName evidence="9">FliM/FliN family flagellar motor switch protein</fullName>
    </submittedName>
</protein>
<organism evidence="9 10">
    <name type="scientific">Svornostia abyssi</name>
    <dbReference type="NCBI Taxonomy" id="2898438"/>
    <lineage>
        <taxon>Bacteria</taxon>
        <taxon>Bacillati</taxon>
        <taxon>Actinomycetota</taxon>
        <taxon>Thermoleophilia</taxon>
        <taxon>Solirubrobacterales</taxon>
        <taxon>Baekduiaceae</taxon>
        <taxon>Svornostia</taxon>
    </lineage>
</organism>
<keyword evidence="9" id="KW-0282">Flagellum</keyword>
<dbReference type="Gene3D" id="2.30.330.10">
    <property type="entry name" value="SpoA-like"/>
    <property type="match status" value="1"/>
</dbReference>
<dbReference type="EMBL" id="CP088295">
    <property type="protein sequence ID" value="UUY04759.1"/>
    <property type="molecule type" value="Genomic_DNA"/>
</dbReference>
<dbReference type="InterPro" id="IPR036429">
    <property type="entry name" value="SpoA-like_sf"/>
</dbReference>
<evidence type="ECO:0000313" key="9">
    <source>
        <dbReference type="EMBL" id="UUY04759.1"/>
    </source>
</evidence>
<keyword evidence="4" id="KW-0145">Chemotaxis</keyword>
<keyword evidence="9" id="KW-0969">Cilium</keyword>
<dbReference type="Gene3D" id="3.40.1550.10">
    <property type="entry name" value="CheC-like"/>
    <property type="match status" value="1"/>
</dbReference>
<evidence type="ECO:0000259" key="7">
    <source>
        <dbReference type="Pfam" id="PF01052"/>
    </source>
</evidence>
<evidence type="ECO:0000256" key="3">
    <source>
        <dbReference type="ARBA" id="ARBA00022475"/>
    </source>
</evidence>
<dbReference type="InterPro" id="IPR001543">
    <property type="entry name" value="FliN-like_C"/>
</dbReference>
<keyword evidence="10" id="KW-1185">Reference proteome</keyword>
<sequence length="224" mass="24021">MGASVAYTDGVTGGNIMIMPITAARTLAARMMGMETAEPGADPNTLDEMELSAIGEAMNQMMAGAAAATGTYLDQHIDITPPDVRVLESSRDATAMLHREQHVTTVEVLVAGTSCRLVQLVPSAFVLRMARALESISSAEVEGEPLVDVLGDIPVRVWAELGRTRMPIGRLVGMPIGEVVALDHEIDDPIDIYVDGMWFATGRLETHDDHVDVTIERVLDRAAA</sequence>
<dbReference type="InterPro" id="IPR007597">
    <property type="entry name" value="CheC"/>
</dbReference>
<dbReference type="SUPFAM" id="SSF103039">
    <property type="entry name" value="CheC-like"/>
    <property type="match status" value="1"/>
</dbReference>
<gene>
    <name evidence="9" type="ORF">LRS13_04305</name>
</gene>
<keyword evidence="6" id="KW-0472">Membrane</keyword>
<dbReference type="RefSeq" id="WP_353865239.1">
    <property type="nucleotide sequence ID" value="NZ_CP088295.1"/>
</dbReference>
<evidence type="ECO:0000256" key="1">
    <source>
        <dbReference type="ARBA" id="ARBA00004413"/>
    </source>
</evidence>
<evidence type="ECO:0000256" key="5">
    <source>
        <dbReference type="ARBA" id="ARBA00022779"/>
    </source>
</evidence>
<proteinExistence type="inferred from homology"/>
<dbReference type="Pfam" id="PF04509">
    <property type="entry name" value="CheC"/>
    <property type="match status" value="1"/>
</dbReference>
<dbReference type="PANTHER" id="PTHR43484">
    <property type="match status" value="1"/>
</dbReference>
<evidence type="ECO:0000256" key="6">
    <source>
        <dbReference type="ARBA" id="ARBA00023136"/>
    </source>
</evidence>
<dbReference type="Proteomes" id="UP001058860">
    <property type="component" value="Chromosome"/>
</dbReference>
<comment type="similarity">
    <text evidence="2">Belongs to the FliN/MopA/SpaO family.</text>
</comment>
<dbReference type="PANTHER" id="PTHR43484:SF1">
    <property type="entry name" value="FLAGELLAR MOTOR SWITCH PROTEIN FLIN"/>
    <property type="match status" value="1"/>
</dbReference>
<dbReference type="InterPro" id="IPR028976">
    <property type="entry name" value="CheC-like_sf"/>
</dbReference>
<dbReference type="SUPFAM" id="SSF101801">
    <property type="entry name" value="Surface presentation of antigens (SPOA)"/>
    <property type="match status" value="1"/>
</dbReference>
<feature type="domain" description="Flagellar motor switch protein FliN-like C-terminal" evidence="7">
    <location>
        <begin position="150"/>
        <end position="219"/>
    </location>
</feature>
<dbReference type="PRINTS" id="PR00956">
    <property type="entry name" value="FLGMOTORFLIN"/>
</dbReference>